<feature type="non-terminal residue" evidence="2">
    <location>
        <position position="580"/>
    </location>
</feature>
<protein>
    <recommendedName>
        <fullName evidence="4">Retrotransposon gag domain-containing protein</fullName>
    </recommendedName>
</protein>
<proteinExistence type="predicted"/>
<evidence type="ECO:0000256" key="1">
    <source>
        <dbReference type="SAM" id="MobiDB-lite"/>
    </source>
</evidence>
<feature type="non-terminal residue" evidence="2">
    <location>
        <position position="1"/>
    </location>
</feature>
<reference evidence="2 3" key="1">
    <citation type="submission" date="2017-10" db="EMBL/GenBank/DDBJ databases">
        <title>Development of genomic resources for the powdery mildew, Erysiphe pulchra.</title>
        <authorList>
            <person name="Wadl P.A."/>
            <person name="Mack B.M."/>
            <person name="Moore G."/>
            <person name="Beltz S.B."/>
        </authorList>
    </citation>
    <scope>NUCLEOTIDE SEQUENCE [LARGE SCALE GENOMIC DNA]</scope>
    <source>
        <strain evidence="2">Cflorida</strain>
    </source>
</reference>
<accession>A0A2S4PIT7</accession>
<gene>
    <name evidence="2" type="ORF">EPUL_006617</name>
</gene>
<dbReference type="Proteomes" id="UP000237438">
    <property type="component" value="Unassembled WGS sequence"/>
</dbReference>
<organism evidence="2 3">
    <name type="scientific">Erysiphe pulchra</name>
    <dbReference type="NCBI Taxonomy" id="225359"/>
    <lineage>
        <taxon>Eukaryota</taxon>
        <taxon>Fungi</taxon>
        <taxon>Dikarya</taxon>
        <taxon>Ascomycota</taxon>
        <taxon>Pezizomycotina</taxon>
        <taxon>Leotiomycetes</taxon>
        <taxon>Erysiphales</taxon>
        <taxon>Erysiphaceae</taxon>
        <taxon>Erysiphe</taxon>
    </lineage>
</organism>
<dbReference type="AlphaFoldDB" id="A0A2S4PIT7"/>
<evidence type="ECO:0000313" key="2">
    <source>
        <dbReference type="EMBL" id="POS81948.1"/>
    </source>
</evidence>
<dbReference type="EMBL" id="PEDP01005696">
    <property type="protein sequence ID" value="POS81948.1"/>
    <property type="molecule type" value="Genomic_DNA"/>
</dbReference>
<keyword evidence="3" id="KW-1185">Reference proteome</keyword>
<sequence>VKGELNLILQEQKGQIKLIEHLEKHIGTVIDNLIFSQSFKSDLARREIVGRLKNNFKTSKRKVSEKLEMPETERRSGDVAGEEGPSLLVLPTINVTQFSGTDQDAGRWIAVLESKFVQAGFNSVEAIPGWMWVKAVWMNVTNNAAMWMDSTPHIRTITDKVKGRRPLTISDVERDIFTDEFIRRFELVVAPENEPQQQQMLNELKQEKNESLRDYFSRAQGVLRVIGADDSSEYRGLASSVNRFVIEMIVDRFVLGIYDEELNARAVNRGAASCRSLRQAFEVIQGCQTTMADQARQNEMWQQMHKAKAFDLIQGNPAEVNAVVNDFARFNTDAARIGNFRRPYVGIGVSSALPGKMVPTGEYEAQERHPLLTLPAPTPAHGQMEKQQLNNDLSGYRGPAQKDSWRSRGENFSKNMNYGRNRREFEGRGQIPASQHRRSIDSTHPLVNGSLPFRKVCWNCGNGPAGTGPFHYSSECPGPELMRWEQEILQSKSRELLPRPTASQVTSNHMSTIWPVHNIALTNEIIEPTSIQENPGHTHMIGRVRTPPTQTQPVYKGKTMQFEEFLSQEDSSDQSEPISR</sequence>
<dbReference type="OrthoDB" id="10410541at2759"/>
<evidence type="ECO:0000313" key="3">
    <source>
        <dbReference type="Proteomes" id="UP000237438"/>
    </source>
</evidence>
<feature type="region of interest" description="Disordered" evidence="1">
    <location>
        <begin position="392"/>
        <end position="417"/>
    </location>
</feature>
<dbReference type="STRING" id="225359.A0A2S4PIT7"/>
<name>A0A2S4PIT7_9PEZI</name>
<comment type="caution">
    <text evidence="2">The sequence shown here is derived from an EMBL/GenBank/DDBJ whole genome shotgun (WGS) entry which is preliminary data.</text>
</comment>
<evidence type="ECO:0008006" key="4">
    <source>
        <dbReference type="Google" id="ProtNLM"/>
    </source>
</evidence>